<organism evidence="2 3">
    <name type="scientific">Uncinula necator</name>
    <name type="common">Grape powdery mildew</name>
    <dbReference type="NCBI Taxonomy" id="52586"/>
    <lineage>
        <taxon>Eukaryota</taxon>
        <taxon>Fungi</taxon>
        <taxon>Dikarya</taxon>
        <taxon>Ascomycota</taxon>
        <taxon>Pezizomycotina</taxon>
        <taxon>Leotiomycetes</taxon>
        <taxon>Erysiphales</taxon>
        <taxon>Erysiphaceae</taxon>
        <taxon>Erysiphe</taxon>
    </lineage>
</organism>
<dbReference type="HOGENOM" id="CLU_018153_3_0_1"/>
<dbReference type="EMBL" id="JNVN01001550">
    <property type="protein sequence ID" value="KHJ33249.1"/>
    <property type="molecule type" value="Genomic_DNA"/>
</dbReference>
<evidence type="ECO:0000313" key="3">
    <source>
        <dbReference type="Proteomes" id="UP000030854"/>
    </source>
</evidence>
<evidence type="ECO:0000256" key="1">
    <source>
        <dbReference type="SAM" id="MobiDB-lite"/>
    </source>
</evidence>
<gene>
    <name evidence="2" type="ORF">EV44_g3911</name>
</gene>
<reference evidence="2 3" key="1">
    <citation type="journal article" date="2014" name="BMC Genomics">
        <title>Adaptive genomic structural variation in the grape powdery mildew pathogen, Erysiphe necator.</title>
        <authorList>
            <person name="Jones L."/>
            <person name="Riaz S."/>
            <person name="Morales-Cruz A."/>
            <person name="Amrine K.C."/>
            <person name="McGuire B."/>
            <person name="Gubler W.D."/>
            <person name="Walker M.A."/>
            <person name="Cantu D."/>
        </authorList>
    </citation>
    <scope>NUCLEOTIDE SEQUENCE [LARGE SCALE GENOMIC DNA]</scope>
    <source>
        <strain evidence="3">c</strain>
    </source>
</reference>
<sequence length="290" mass="32084">MDSRQILKPVAPSKRPGTERPTQHRKDKFEAEKAFLPKELADVIAFRQRRGRAWHAHLMICTTIISSVESTPASFKNEIEKEEVEVLKAYLRLAIANFAAVDTSPTPQSNGLGKDKNVLKKVAVATSRIMESAASTEGNKQEAHKLPKTPHIRQDTCATVARNGQKKVRVILSNKTQVAPVNQRSENKEISSSTPVDKRLFARISKEYELLKLPPAGLREVIVKKLSISPTLIGKIKPVHSGFVLCPCNTEACEAILTTADCFFIKGAKLEQATNWTPVILSTVLSVTRK</sequence>
<protein>
    <submittedName>
        <fullName evidence="2">Putative eka-like protein</fullName>
    </submittedName>
</protein>
<feature type="region of interest" description="Disordered" evidence="1">
    <location>
        <begin position="1"/>
        <end position="27"/>
    </location>
</feature>
<feature type="compositionally biased region" description="Basic and acidic residues" evidence="1">
    <location>
        <begin position="16"/>
        <end position="27"/>
    </location>
</feature>
<keyword evidence="3" id="KW-1185">Reference proteome</keyword>
<proteinExistence type="predicted"/>
<evidence type="ECO:0000313" key="2">
    <source>
        <dbReference type="EMBL" id="KHJ33249.1"/>
    </source>
</evidence>
<name>A0A0B1P9B8_UNCNE</name>
<comment type="caution">
    <text evidence="2">The sequence shown here is derived from an EMBL/GenBank/DDBJ whole genome shotgun (WGS) entry which is preliminary data.</text>
</comment>
<dbReference type="Proteomes" id="UP000030854">
    <property type="component" value="Unassembled WGS sequence"/>
</dbReference>
<dbReference type="AlphaFoldDB" id="A0A0B1P9B8"/>
<accession>A0A0B1P9B8</accession>